<gene>
    <name evidence="2" type="ORF">Ga0061065_10832</name>
</gene>
<organism evidence="2 3">
    <name type="scientific">Marinomonas fungiae</name>
    <dbReference type="NCBI Taxonomy" id="1137284"/>
    <lineage>
        <taxon>Bacteria</taxon>
        <taxon>Pseudomonadati</taxon>
        <taxon>Pseudomonadota</taxon>
        <taxon>Gammaproteobacteria</taxon>
        <taxon>Oceanospirillales</taxon>
        <taxon>Oceanospirillaceae</taxon>
        <taxon>Marinomonas</taxon>
    </lineage>
</organism>
<dbReference type="Pfam" id="PF14567">
    <property type="entry name" value="SUKH_5"/>
    <property type="match status" value="1"/>
</dbReference>
<feature type="domain" description="Knr4/Smi1-like" evidence="1">
    <location>
        <begin position="23"/>
        <end position="133"/>
    </location>
</feature>
<sequence>MTFEQVALELRQLNEKVPKPLRLPSEHEVAGAESRLGVSFHPEFRRYLLELSDVVFGPFEPVTLTIPDSHTHLDRVASHAWSDWGVPRDLIPICHDNADFYCVTKDGDVVFWSHDMHDLSGEKWSSVKHWIKDVWIEETKSF</sequence>
<dbReference type="Gene3D" id="3.40.1580.10">
    <property type="entry name" value="SMI1/KNR4-like"/>
    <property type="match status" value="1"/>
</dbReference>
<protein>
    <submittedName>
        <fullName evidence="2">SMI1-KNR4 cell-wall</fullName>
    </submittedName>
</protein>
<evidence type="ECO:0000259" key="1">
    <source>
        <dbReference type="SMART" id="SM00860"/>
    </source>
</evidence>
<dbReference type="InterPro" id="IPR018958">
    <property type="entry name" value="Knr4/Smi1-like_dom"/>
</dbReference>
<evidence type="ECO:0000313" key="3">
    <source>
        <dbReference type="Proteomes" id="UP000182769"/>
    </source>
</evidence>
<dbReference type="OrthoDB" id="8456590at2"/>
<dbReference type="Proteomes" id="UP000182769">
    <property type="component" value="Unassembled WGS sequence"/>
</dbReference>
<reference evidence="3" key="1">
    <citation type="submission" date="2015-08" db="EMBL/GenBank/DDBJ databases">
        <authorList>
            <person name="Varghese N."/>
        </authorList>
    </citation>
    <scope>NUCLEOTIDE SEQUENCE [LARGE SCALE GENOMIC DNA]</scope>
    <source>
        <strain evidence="3">JCM 18476</strain>
    </source>
</reference>
<dbReference type="InterPro" id="IPR037883">
    <property type="entry name" value="Knr4/Smi1-like_sf"/>
</dbReference>
<accession>A0A0K6INR1</accession>
<dbReference type="RefSeq" id="WP_055463621.1">
    <property type="nucleotide sequence ID" value="NZ_CYHG01000008.1"/>
</dbReference>
<dbReference type="EMBL" id="CYHG01000008">
    <property type="protein sequence ID" value="CUB04729.1"/>
    <property type="molecule type" value="Genomic_DNA"/>
</dbReference>
<name>A0A0K6INR1_9GAMM</name>
<keyword evidence="3" id="KW-1185">Reference proteome</keyword>
<dbReference type="AlphaFoldDB" id="A0A0K6INR1"/>
<evidence type="ECO:0000313" key="2">
    <source>
        <dbReference type="EMBL" id="CUB04729.1"/>
    </source>
</evidence>
<dbReference type="SMART" id="SM00860">
    <property type="entry name" value="SMI1_KNR4"/>
    <property type="match status" value="1"/>
</dbReference>
<dbReference type="STRING" id="1137284.GCA_001418205_02554"/>
<proteinExistence type="predicted"/>
<dbReference type="SUPFAM" id="SSF160631">
    <property type="entry name" value="SMI1/KNR4-like"/>
    <property type="match status" value="1"/>
</dbReference>